<dbReference type="EMBL" id="CP031049">
    <property type="protein sequence ID" value="QDZ25284.1"/>
    <property type="molecule type" value="Genomic_DNA"/>
</dbReference>
<dbReference type="SUPFAM" id="SSF53474">
    <property type="entry name" value="alpha/beta-Hydrolases"/>
    <property type="match status" value="1"/>
</dbReference>
<keyword evidence="5" id="KW-1185">Reference proteome</keyword>
<name>A0A5B8N0J7_9CHLO</name>
<protein>
    <submittedName>
        <fullName evidence="4">Alpha/beta-hydrolase</fullName>
    </submittedName>
</protein>
<organism evidence="4 5">
    <name type="scientific">Chloropicon primus</name>
    <dbReference type="NCBI Taxonomy" id="1764295"/>
    <lineage>
        <taxon>Eukaryota</taxon>
        <taxon>Viridiplantae</taxon>
        <taxon>Chlorophyta</taxon>
        <taxon>Chloropicophyceae</taxon>
        <taxon>Chloropicales</taxon>
        <taxon>Chloropicaceae</taxon>
        <taxon>Chloropicon</taxon>
    </lineage>
</organism>
<keyword evidence="2 4" id="KW-0378">Hydrolase</keyword>
<sequence length="314" mass="34421">MTRRRVFLAAERGARLACESLPSTSSAAQEASYWFFTHGILGSARNWKSFAKKFAERAEAKLHKPVVCKLIDIRCHGASSASTAMDGPHNMANAARDFVWTIDAELGGKGRVDGLVGHSLGGKVVLRYLQELKGMEQGKEAVDSVSRLVPRSTWILDSLPTTARGGLVGDTEAIIAQVAQVDLSGFAKQSEVLKHLEAKGIATPIAMWLCSSLVKEGEALDWKFDIAGCRELFQSFKEEDLMPVVRDPPRGTSLHFVKAERSSRLEREVGEELRALCENSVHPLKLHVLENAGHWLHVDNPKGLLDMMAGSLKP</sequence>
<dbReference type="AlphaFoldDB" id="A0A5B8N0J7"/>
<evidence type="ECO:0000256" key="1">
    <source>
        <dbReference type="ARBA" id="ARBA00010088"/>
    </source>
</evidence>
<reference evidence="4 5" key="1">
    <citation type="submission" date="2018-07" db="EMBL/GenBank/DDBJ databases">
        <title>The complete nuclear genome of the prasinophyte Chloropicon primus (CCMP1205).</title>
        <authorList>
            <person name="Pombert J.-F."/>
            <person name="Otis C."/>
            <person name="Turmel M."/>
            <person name="Lemieux C."/>
        </authorList>
    </citation>
    <scope>NUCLEOTIDE SEQUENCE [LARGE SCALE GENOMIC DNA]</scope>
    <source>
        <strain evidence="4 5">CCMP1205</strain>
    </source>
</reference>
<feature type="domain" description="AB hydrolase-1" evidence="3">
    <location>
        <begin position="36"/>
        <end position="305"/>
    </location>
</feature>
<dbReference type="STRING" id="1764295.A0A5B8N0J7"/>
<dbReference type="Gene3D" id="3.40.50.1820">
    <property type="entry name" value="alpha/beta hydrolase"/>
    <property type="match status" value="1"/>
</dbReference>
<dbReference type="Pfam" id="PF12697">
    <property type="entry name" value="Abhydrolase_6"/>
    <property type="match status" value="1"/>
</dbReference>
<accession>A0A5B8N0J7</accession>
<gene>
    <name evidence="4" type="ORF">A3770_16p78020</name>
</gene>
<dbReference type="PANTHER" id="PTHR43248">
    <property type="entry name" value="2-SUCCINYL-6-HYDROXY-2,4-CYCLOHEXADIENE-1-CARBOXYLATE SYNTHASE"/>
    <property type="match status" value="1"/>
</dbReference>
<evidence type="ECO:0000313" key="5">
    <source>
        <dbReference type="Proteomes" id="UP000316726"/>
    </source>
</evidence>
<dbReference type="InterPro" id="IPR000073">
    <property type="entry name" value="AB_hydrolase_1"/>
</dbReference>
<dbReference type="GO" id="GO:0016787">
    <property type="term" value="F:hydrolase activity"/>
    <property type="evidence" value="ECO:0007669"/>
    <property type="project" value="UniProtKB-KW"/>
</dbReference>
<dbReference type="InterPro" id="IPR051601">
    <property type="entry name" value="Serine_prot/Carboxylest_S33"/>
</dbReference>
<proteinExistence type="inferred from homology"/>
<evidence type="ECO:0000256" key="2">
    <source>
        <dbReference type="ARBA" id="ARBA00022801"/>
    </source>
</evidence>
<comment type="similarity">
    <text evidence="1">Belongs to the peptidase S33 family.</text>
</comment>
<dbReference type="OrthoDB" id="8119704at2759"/>
<evidence type="ECO:0000313" key="4">
    <source>
        <dbReference type="EMBL" id="QDZ25284.1"/>
    </source>
</evidence>
<dbReference type="InterPro" id="IPR029058">
    <property type="entry name" value="AB_hydrolase_fold"/>
</dbReference>
<dbReference type="PANTHER" id="PTHR43248:SF3">
    <property type="entry name" value="AB HYDROLASE-1 DOMAIN-CONTAINING PROTEIN"/>
    <property type="match status" value="1"/>
</dbReference>
<dbReference type="Proteomes" id="UP000316726">
    <property type="component" value="Chromosome 16"/>
</dbReference>
<evidence type="ECO:0000259" key="3">
    <source>
        <dbReference type="Pfam" id="PF12697"/>
    </source>
</evidence>